<dbReference type="Proteomes" id="UP000028545">
    <property type="component" value="Unassembled WGS sequence"/>
</dbReference>
<reference evidence="9 10" key="1">
    <citation type="journal article" date="2014" name="Genome Announc.">
        <title>Draft genome sequence of the pathogenic fungus Scedosporium apiospermum.</title>
        <authorList>
            <person name="Vandeputte P."/>
            <person name="Ghamrawi S."/>
            <person name="Rechenmann M."/>
            <person name="Iltis A."/>
            <person name="Giraud S."/>
            <person name="Fleury M."/>
            <person name="Thornton C."/>
            <person name="Delhaes L."/>
            <person name="Meyer W."/>
            <person name="Papon N."/>
            <person name="Bouchara J.P."/>
        </authorList>
    </citation>
    <scope>NUCLEOTIDE SEQUENCE [LARGE SCALE GENOMIC DNA]</scope>
    <source>
        <strain evidence="9 10">IHEM 14462</strain>
    </source>
</reference>
<feature type="transmembrane region" description="Helical" evidence="7">
    <location>
        <begin position="278"/>
        <end position="295"/>
    </location>
</feature>
<dbReference type="Pfam" id="PF20684">
    <property type="entry name" value="Fung_rhodopsin"/>
    <property type="match status" value="1"/>
</dbReference>
<feature type="region of interest" description="Disordered" evidence="6">
    <location>
        <begin position="389"/>
        <end position="414"/>
    </location>
</feature>
<sequence>MSASPDAAAGAAGNEAIGPPPLDFDFSATPGYKGYLQRNLNIALISFSTFFIILRLGTRAFIVKGLGLDDLVGFIAYAALVSFSSMEIRAVGFGSGTHMDFVPPYFIPKFFSALTTQHLMYFWVVGLTRMAIVAFLLRMSNDKLYKRLVYGVGVVIILKTIACFLFRLLECKDIKVLWLPPGSGDCISKDAEAIMMWTHASIGIAVDFALLALPIWVVHSKMIWSAKTIRVILIFCIGLFAVITGIVRLSIMVNTNFAIDSTYKMSTIAFWTDIEGHVGLWVACFPALQPLVRILSYRLGLRSRLDSNYRSGGRSGGRGTGKNGSRPFNSSKNGYLRSGNGDNFDGSSSKSTGAIVSSRNIELSDIEASKSSSPERGIRRDIEFTIHTSTANLAETKDDEDADLGQKKKTRPWM</sequence>
<proteinExistence type="inferred from homology"/>
<evidence type="ECO:0000256" key="1">
    <source>
        <dbReference type="ARBA" id="ARBA00004141"/>
    </source>
</evidence>
<comment type="caution">
    <text evidence="9">The sequence shown here is derived from an EMBL/GenBank/DDBJ whole genome shotgun (WGS) entry which is preliminary data.</text>
</comment>
<dbReference type="PANTHER" id="PTHR33048">
    <property type="entry name" value="PTH11-LIKE INTEGRAL MEMBRANE PROTEIN (AFU_ORTHOLOGUE AFUA_5G11245)"/>
    <property type="match status" value="1"/>
</dbReference>
<evidence type="ECO:0000313" key="9">
    <source>
        <dbReference type="EMBL" id="KEZ43422.1"/>
    </source>
</evidence>
<dbReference type="HOGENOM" id="CLU_028200_11_1_1"/>
<dbReference type="InterPro" id="IPR049326">
    <property type="entry name" value="Rhodopsin_dom_fungi"/>
</dbReference>
<dbReference type="RefSeq" id="XP_016643221.1">
    <property type="nucleotide sequence ID" value="XM_016787112.1"/>
</dbReference>
<keyword evidence="2 7" id="KW-0812">Transmembrane</keyword>
<dbReference type="EMBL" id="JOWA01000093">
    <property type="protein sequence ID" value="KEZ43422.1"/>
    <property type="molecule type" value="Genomic_DNA"/>
</dbReference>
<keyword evidence="10" id="KW-1185">Reference proteome</keyword>
<feature type="transmembrane region" description="Helical" evidence="7">
    <location>
        <begin position="119"/>
        <end position="137"/>
    </location>
</feature>
<dbReference type="AlphaFoldDB" id="A0A084G7W0"/>
<dbReference type="GO" id="GO:0016020">
    <property type="term" value="C:membrane"/>
    <property type="evidence" value="ECO:0007669"/>
    <property type="project" value="UniProtKB-SubCell"/>
</dbReference>
<feature type="transmembrane region" description="Helical" evidence="7">
    <location>
        <begin position="197"/>
        <end position="219"/>
    </location>
</feature>
<dbReference type="InterPro" id="IPR052337">
    <property type="entry name" value="SAT4-like"/>
</dbReference>
<organism evidence="9 10">
    <name type="scientific">Pseudallescheria apiosperma</name>
    <name type="common">Scedosporium apiospermum</name>
    <dbReference type="NCBI Taxonomy" id="563466"/>
    <lineage>
        <taxon>Eukaryota</taxon>
        <taxon>Fungi</taxon>
        <taxon>Dikarya</taxon>
        <taxon>Ascomycota</taxon>
        <taxon>Pezizomycotina</taxon>
        <taxon>Sordariomycetes</taxon>
        <taxon>Hypocreomycetidae</taxon>
        <taxon>Microascales</taxon>
        <taxon>Microascaceae</taxon>
        <taxon>Scedosporium</taxon>
    </lineage>
</organism>
<gene>
    <name evidence="9" type="ORF">SAPIO_CDS4595</name>
</gene>
<dbReference type="VEuPathDB" id="FungiDB:SAPIO_CDS4595"/>
<evidence type="ECO:0000259" key="8">
    <source>
        <dbReference type="Pfam" id="PF20684"/>
    </source>
</evidence>
<name>A0A084G7W0_PSEDA</name>
<dbReference type="GeneID" id="27723667"/>
<feature type="compositionally biased region" description="Gly residues" evidence="6">
    <location>
        <begin position="313"/>
        <end position="322"/>
    </location>
</feature>
<evidence type="ECO:0000256" key="6">
    <source>
        <dbReference type="SAM" id="MobiDB-lite"/>
    </source>
</evidence>
<feature type="transmembrane region" description="Helical" evidence="7">
    <location>
        <begin position="231"/>
        <end position="258"/>
    </location>
</feature>
<evidence type="ECO:0000256" key="2">
    <source>
        <dbReference type="ARBA" id="ARBA00022692"/>
    </source>
</evidence>
<keyword evidence="3 7" id="KW-1133">Transmembrane helix</keyword>
<feature type="transmembrane region" description="Helical" evidence="7">
    <location>
        <begin position="42"/>
        <end position="62"/>
    </location>
</feature>
<protein>
    <recommendedName>
        <fullName evidence="8">Rhodopsin domain-containing protein</fullName>
    </recommendedName>
</protein>
<dbReference type="KEGG" id="sapo:SAPIO_CDS4595"/>
<evidence type="ECO:0000256" key="5">
    <source>
        <dbReference type="ARBA" id="ARBA00038359"/>
    </source>
</evidence>
<evidence type="ECO:0000313" key="10">
    <source>
        <dbReference type="Proteomes" id="UP000028545"/>
    </source>
</evidence>
<keyword evidence="4 7" id="KW-0472">Membrane</keyword>
<evidence type="ECO:0000256" key="4">
    <source>
        <dbReference type="ARBA" id="ARBA00023136"/>
    </source>
</evidence>
<dbReference type="PANTHER" id="PTHR33048:SF47">
    <property type="entry name" value="INTEGRAL MEMBRANE PROTEIN-RELATED"/>
    <property type="match status" value="1"/>
</dbReference>
<accession>A0A084G7W0</accession>
<feature type="transmembrane region" description="Helical" evidence="7">
    <location>
        <begin position="149"/>
        <end position="169"/>
    </location>
</feature>
<dbReference type="OMA" id="MWTHASI"/>
<comment type="subcellular location">
    <subcellularLocation>
        <location evidence="1">Membrane</location>
        <topology evidence="1">Multi-pass membrane protein</topology>
    </subcellularLocation>
</comment>
<evidence type="ECO:0000256" key="3">
    <source>
        <dbReference type="ARBA" id="ARBA00022989"/>
    </source>
</evidence>
<feature type="domain" description="Rhodopsin" evidence="8">
    <location>
        <begin position="54"/>
        <end position="293"/>
    </location>
</feature>
<evidence type="ECO:0000256" key="7">
    <source>
        <dbReference type="SAM" id="Phobius"/>
    </source>
</evidence>
<comment type="similarity">
    <text evidence="5">Belongs to the SAT4 family.</text>
</comment>
<feature type="transmembrane region" description="Helical" evidence="7">
    <location>
        <begin position="74"/>
        <end position="99"/>
    </location>
</feature>
<dbReference type="OrthoDB" id="5413793at2759"/>
<feature type="region of interest" description="Disordered" evidence="6">
    <location>
        <begin position="310"/>
        <end position="334"/>
    </location>
</feature>